<dbReference type="PANTHER" id="PTHR43394">
    <property type="entry name" value="ATP-DEPENDENT PERMEASE MDL1, MITOCHONDRIAL"/>
    <property type="match status" value="1"/>
</dbReference>
<name>A0A0G0P562_9BACT</name>
<dbReference type="SMART" id="SM00382">
    <property type="entry name" value="AAA"/>
    <property type="match status" value="1"/>
</dbReference>
<dbReference type="FunFam" id="3.40.50.300:FF:000287">
    <property type="entry name" value="Multidrug ABC transporter ATP-binding protein"/>
    <property type="match status" value="1"/>
</dbReference>
<feature type="transmembrane region" description="Helical" evidence="8">
    <location>
        <begin position="177"/>
        <end position="197"/>
    </location>
</feature>
<dbReference type="EMBL" id="LBVW01000015">
    <property type="protein sequence ID" value="KKQ93259.1"/>
    <property type="molecule type" value="Genomic_DNA"/>
</dbReference>
<organism evidence="11 12">
    <name type="scientific">Candidatus Woesebacteria bacterium GW2011_GWB1_39_10b</name>
    <dbReference type="NCBI Taxonomy" id="1618573"/>
    <lineage>
        <taxon>Bacteria</taxon>
        <taxon>Candidatus Woeseibacteriota</taxon>
    </lineage>
</organism>
<evidence type="ECO:0000256" key="8">
    <source>
        <dbReference type="SAM" id="Phobius"/>
    </source>
</evidence>
<dbReference type="Pfam" id="PF00005">
    <property type="entry name" value="ABC_tran"/>
    <property type="match status" value="1"/>
</dbReference>
<dbReference type="PROSITE" id="PS50893">
    <property type="entry name" value="ABC_TRANSPORTER_2"/>
    <property type="match status" value="1"/>
</dbReference>
<feature type="domain" description="ABC transporter" evidence="9">
    <location>
        <begin position="355"/>
        <end position="590"/>
    </location>
</feature>
<evidence type="ECO:0000313" key="12">
    <source>
        <dbReference type="Proteomes" id="UP000034932"/>
    </source>
</evidence>
<dbReference type="InterPro" id="IPR011527">
    <property type="entry name" value="ABC1_TM_dom"/>
</dbReference>
<feature type="transmembrane region" description="Helical" evidence="8">
    <location>
        <begin position="288"/>
        <end position="306"/>
    </location>
</feature>
<evidence type="ECO:0000259" key="9">
    <source>
        <dbReference type="PROSITE" id="PS50893"/>
    </source>
</evidence>
<evidence type="ECO:0000256" key="5">
    <source>
        <dbReference type="ARBA" id="ARBA00022840"/>
    </source>
</evidence>
<evidence type="ECO:0000256" key="1">
    <source>
        <dbReference type="ARBA" id="ARBA00004651"/>
    </source>
</evidence>
<keyword evidence="7 8" id="KW-0472">Membrane</keyword>
<dbReference type="InterPro" id="IPR039421">
    <property type="entry name" value="Type_1_exporter"/>
</dbReference>
<dbReference type="Gene3D" id="1.20.1560.10">
    <property type="entry name" value="ABC transporter type 1, transmembrane domain"/>
    <property type="match status" value="1"/>
</dbReference>
<evidence type="ECO:0000256" key="3">
    <source>
        <dbReference type="ARBA" id="ARBA00022692"/>
    </source>
</evidence>
<dbReference type="PROSITE" id="PS00211">
    <property type="entry name" value="ABC_TRANSPORTER_1"/>
    <property type="match status" value="1"/>
</dbReference>
<keyword evidence="3 8" id="KW-0812">Transmembrane</keyword>
<dbReference type="GO" id="GO:0015421">
    <property type="term" value="F:ABC-type oligopeptide transporter activity"/>
    <property type="evidence" value="ECO:0007669"/>
    <property type="project" value="TreeGrafter"/>
</dbReference>
<dbReference type="InterPro" id="IPR003593">
    <property type="entry name" value="AAA+_ATPase"/>
</dbReference>
<dbReference type="STRING" id="1618573.UT19_C0015G0020"/>
<dbReference type="GO" id="GO:0005886">
    <property type="term" value="C:plasma membrane"/>
    <property type="evidence" value="ECO:0007669"/>
    <property type="project" value="UniProtKB-SubCell"/>
</dbReference>
<keyword evidence="4" id="KW-0547">Nucleotide-binding</keyword>
<dbReference type="SUPFAM" id="SSF90123">
    <property type="entry name" value="ABC transporter transmembrane region"/>
    <property type="match status" value="1"/>
</dbReference>
<protein>
    <submittedName>
        <fullName evidence="11">ABC transporter related protein</fullName>
    </submittedName>
</protein>
<feature type="transmembrane region" description="Helical" evidence="8">
    <location>
        <begin position="37"/>
        <end position="60"/>
    </location>
</feature>
<keyword evidence="6 8" id="KW-1133">Transmembrane helix</keyword>
<dbReference type="Gene3D" id="3.40.50.300">
    <property type="entry name" value="P-loop containing nucleotide triphosphate hydrolases"/>
    <property type="match status" value="1"/>
</dbReference>
<dbReference type="PANTHER" id="PTHR43394:SF1">
    <property type="entry name" value="ATP-BINDING CASSETTE SUB-FAMILY B MEMBER 10, MITOCHONDRIAL"/>
    <property type="match status" value="1"/>
</dbReference>
<evidence type="ECO:0000256" key="7">
    <source>
        <dbReference type="ARBA" id="ARBA00023136"/>
    </source>
</evidence>
<gene>
    <name evidence="11" type="ORF">UT19_C0015G0020</name>
</gene>
<proteinExistence type="predicted"/>
<dbReference type="Proteomes" id="UP000034932">
    <property type="component" value="Unassembled WGS sequence"/>
</dbReference>
<evidence type="ECO:0000313" key="11">
    <source>
        <dbReference type="EMBL" id="KKQ93259.1"/>
    </source>
</evidence>
<feature type="transmembrane region" description="Helical" evidence="8">
    <location>
        <begin position="264"/>
        <end position="282"/>
    </location>
</feature>
<dbReference type="InterPro" id="IPR017871">
    <property type="entry name" value="ABC_transporter-like_CS"/>
</dbReference>
<keyword evidence="2" id="KW-0813">Transport</keyword>
<sequence length="602" mass="69069">MCQFRENPERGNFLSVKMKNLIKVLKVFYDFLLERKFLYGIFLISVITYSFLYSLVPYFYKLFVDRLESGNFALLYKTLIIFIFVKFLAFIIEAAAYYMGDRVLFNAARSARLKIFQYIQDLDFAFHSSKSTGSLISIIKRGDGSFWSLHHAIHIRFLELVVSFTVMVYFLGQIDPLVILILITSFFLAVVLSRVLVGINIRTRRVSNEAEDFVSGIITDNMINFETVKLFAKESWEHNRLKEAFIPWWKALWKHLNTFRMIDLSMGTLINVSIFFVLLTGINRIRSATLSVGDFVLMLAFVNMFYPKLFELVWGLREIGKNYTDIEKYFGILENEIQIKDPEDPLLLEKVSGEINFKNVSFTYSEGKKEAVKSVNLPVRQGQSIALVGRSGSGKTTLMRLLMRFYDIDEGVITIDGIDIRKFTKSHLRSFMGIVPQEPVLFNNTIEYNVGYGKGSVARKEIIAAAKIANLHDFILGLPKKYKTHVGERGIKLSGGQKQRLAIARMILSDPDIIIFDEATSQLDSENERLIQEALWKVAKDKTTIIIAHRLSTAMRADKIVVMDKGRIVEIGSHLDLLAREKSLYKHFWDLQVRSDANDANG</sequence>
<dbReference type="GO" id="GO:0005524">
    <property type="term" value="F:ATP binding"/>
    <property type="evidence" value="ECO:0007669"/>
    <property type="project" value="UniProtKB-KW"/>
</dbReference>
<evidence type="ECO:0000256" key="6">
    <source>
        <dbReference type="ARBA" id="ARBA00022989"/>
    </source>
</evidence>
<evidence type="ECO:0000256" key="4">
    <source>
        <dbReference type="ARBA" id="ARBA00022741"/>
    </source>
</evidence>
<evidence type="ECO:0000256" key="2">
    <source>
        <dbReference type="ARBA" id="ARBA00022448"/>
    </source>
</evidence>
<comment type="subcellular location">
    <subcellularLocation>
        <location evidence="1">Cell membrane</location>
        <topology evidence="1">Multi-pass membrane protein</topology>
    </subcellularLocation>
</comment>
<dbReference type="InterPro" id="IPR003439">
    <property type="entry name" value="ABC_transporter-like_ATP-bd"/>
</dbReference>
<dbReference type="SUPFAM" id="SSF52540">
    <property type="entry name" value="P-loop containing nucleoside triphosphate hydrolases"/>
    <property type="match status" value="1"/>
</dbReference>
<keyword evidence="5" id="KW-0067">ATP-binding</keyword>
<dbReference type="AlphaFoldDB" id="A0A0G0P562"/>
<dbReference type="InterPro" id="IPR036640">
    <property type="entry name" value="ABC1_TM_sf"/>
</dbReference>
<dbReference type="Pfam" id="PF00664">
    <property type="entry name" value="ABC_membrane"/>
    <property type="match status" value="1"/>
</dbReference>
<comment type="caution">
    <text evidence="11">The sequence shown here is derived from an EMBL/GenBank/DDBJ whole genome shotgun (WGS) entry which is preliminary data.</text>
</comment>
<accession>A0A0G0P562</accession>
<dbReference type="InterPro" id="IPR027417">
    <property type="entry name" value="P-loop_NTPase"/>
</dbReference>
<feature type="transmembrane region" description="Helical" evidence="8">
    <location>
        <begin position="80"/>
        <end position="100"/>
    </location>
</feature>
<feature type="transmembrane region" description="Helical" evidence="8">
    <location>
        <begin position="153"/>
        <end position="171"/>
    </location>
</feature>
<feature type="domain" description="ABC transmembrane type-1" evidence="10">
    <location>
        <begin position="41"/>
        <end position="321"/>
    </location>
</feature>
<reference evidence="11 12" key="1">
    <citation type="journal article" date="2015" name="Nature">
        <title>rRNA introns, odd ribosomes, and small enigmatic genomes across a large radiation of phyla.</title>
        <authorList>
            <person name="Brown C.T."/>
            <person name="Hug L.A."/>
            <person name="Thomas B.C."/>
            <person name="Sharon I."/>
            <person name="Castelle C.J."/>
            <person name="Singh A."/>
            <person name="Wilkins M.J."/>
            <person name="Williams K.H."/>
            <person name="Banfield J.F."/>
        </authorList>
    </citation>
    <scope>NUCLEOTIDE SEQUENCE [LARGE SCALE GENOMIC DNA]</scope>
</reference>
<dbReference type="PROSITE" id="PS50929">
    <property type="entry name" value="ABC_TM1F"/>
    <property type="match status" value="1"/>
</dbReference>
<evidence type="ECO:0000259" key="10">
    <source>
        <dbReference type="PROSITE" id="PS50929"/>
    </source>
</evidence>
<dbReference type="GO" id="GO:0016887">
    <property type="term" value="F:ATP hydrolysis activity"/>
    <property type="evidence" value="ECO:0007669"/>
    <property type="project" value="InterPro"/>
</dbReference>